<proteinExistence type="inferred from homology"/>
<reference evidence="5 6" key="1">
    <citation type="submission" date="2019-07" db="EMBL/GenBank/DDBJ databases">
        <title>De Novo Assembly of kiwifruit Actinidia rufa.</title>
        <authorList>
            <person name="Sugita-Konishi S."/>
            <person name="Sato K."/>
            <person name="Mori E."/>
            <person name="Abe Y."/>
            <person name="Kisaki G."/>
            <person name="Hamano K."/>
            <person name="Suezawa K."/>
            <person name="Otani M."/>
            <person name="Fukuda T."/>
            <person name="Manabe T."/>
            <person name="Gomi K."/>
            <person name="Tabuchi M."/>
            <person name="Akimitsu K."/>
            <person name="Kataoka I."/>
        </authorList>
    </citation>
    <scope>NUCLEOTIDE SEQUENCE [LARGE SCALE GENOMIC DNA]</scope>
    <source>
        <strain evidence="6">cv. Fuchu</strain>
    </source>
</reference>
<dbReference type="FunFam" id="1.20.140.40:FF:000009">
    <property type="entry name" value="Invertase/pectin methylesterase inhibitor family protein"/>
    <property type="match status" value="1"/>
</dbReference>
<keyword evidence="6" id="KW-1185">Reference proteome</keyword>
<dbReference type="InterPro" id="IPR035513">
    <property type="entry name" value="Invertase/methylesterase_inhib"/>
</dbReference>
<evidence type="ECO:0000256" key="2">
    <source>
        <dbReference type="ARBA" id="ARBA00023157"/>
    </source>
</evidence>
<dbReference type="GO" id="GO:0004857">
    <property type="term" value="F:enzyme inhibitor activity"/>
    <property type="evidence" value="ECO:0007669"/>
    <property type="project" value="InterPro"/>
</dbReference>
<keyword evidence="2" id="KW-1015">Disulfide bond</keyword>
<dbReference type="PANTHER" id="PTHR36710:SF13">
    <property type="entry name" value="PUTATIVE-RELATED"/>
    <property type="match status" value="1"/>
</dbReference>
<dbReference type="InterPro" id="IPR052421">
    <property type="entry name" value="PCW_Enzyme_Inhibitor"/>
</dbReference>
<dbReference type="EMBL" id="BJWL01000024">
    <property type="protein sequence ID" value="GFZ13882.1"/>
    <property type="molecule type" value="Genomic_DNA"/>
</dbReference>
<evidence type="ECO:0000313" key="5">
    <source>
        <dbReference type="EMBL" id="GFZ13882.1"/>
    </source>
</evidence>
<comment type="caution">
    <text evidence="5">The sequence shown here is derived from an EMBL/GenBank/DDBJ whole genome shotgun (WGS) entry which is preliminary data.</text>
</comment>
<dbReference type="InterPro" id="IPR006501">
    <property type="entry name" value="Pectinesterase_inhib_dom"/>
</dbReference>
<accession>A0A7J0GSX6</accession>
<evidence type="ECO:0000256" key="1">
    <source>
        <dbReference type="ARBA" id="ARBA00022729"/>
    </source>
</evidence>
<dbReference type="AlphaFoldDB" id="A0A7J0GSX6"/>
<dbReference type="Gene3D" id="1.20.140.40">
    <property type="entry name" value="Invertase/pectin methylesterase inhibitor family protein"/>
    <property type="match status" value="1"/>
</dbReference>
<dbReference type="SMART" id="SM00856">
    <property type="entry name" value="PMEI"/>
    <property type="match status" value="1"/>
</dbReference>
<dbReference type="OrthoDB" id="1918674at2759"/>
<comment type="similarity">
    <text evidence="3">Belongs to the PMEI family.</text>
</comment>
<evidence type="ECO:0000259" key="4">
    <source>
        <dbReference type="SMART" id="SM00856"/>
    </source>
</evidence>
<evidence type="ECO:0000256" key="3">
    <source>
        <dbReference type="ARBA" id="ARBA00038471"/>
    </source>
</evidence>
<organism evidence="5 6">
    <name type="scientific">Actinidia rufa</name>
    <dbReference type="NCBI Taxonomy" id="165716"/>
    <lineage>
        <taxon>Eukaryota</taxon>
        <taxon>Viridiplantae</taxon>
        <taxon>Streptophyta</taxon>
        <taxon>Embryophyta</taxon>
        <taxon>Tracheophyta</taxon>
        <taxon>Spermatophyta</taxon>
        <taxon>Magnoliopsida</taxon>
        <taxon>eudicotyledons</taxon>
        <taxon>Gunneridae</taxon>
        <taxon>Pentapetalae</taxon>
        <taxon>asterids</taxon>
        <taxon>Ericales</taxon>
        <taxon>Actinidiaceae</taxon>
        <taxon>Actinidia</taxon>
    </lineage>
</organism>
<dbReference type="Pfam" id="PF04043">
    <property type="entry name" value="PMEI"/>
    <property type="match status" value="1"/>
</dbReference>
<dbReference type="PANTHER" id="PTHR36710">
    <property type="entry name" value="PECTINESTERASE INHIBITOR-LIKE"/>
    <property type="match status" value="1"/>
</dbReference>
<dbReference type="InterPro" id="IPR034087">
    <property type="entry name" value="C/VIF1"/>
</dbReference>
<gene>
    <name evidence="5" type="ORF">Acr_24g0000720</name>
</gene>
<name>A0A7J0GSX6_9ERIC</name>
<keyword evidence="1" id="KW-0732">Signal</keyword>
<sequence length="197" mass="21153">MRTNQALSASYFDKDCREYRTVAQPEFTEGTVISITKTFTPKRQNIASNDIAQNDLITTTCKQTPLFQLCSSTLRSNPQSKSADVAGLGLIVVEVIKGKASETLGQVRKLLRAGNPQLKGPLNQCVTFYKTILEADVPEAEQAIRGVPKFAEDGMVDAAAGAGSCEEGFGGKSPITAMNMAVKDLAVVARAIIRILL</sequence>
<feature type="domain" description="Pectinesterase inhibitor" evidence="4">
    <location>
        <begin position="52"/>
        <end position="192"/>
    </location>
</feature>
<protein>
    <recommendedName>
        <fullName evidence="4">Pectinesterase inhibitor domain-containing protein</fullName>
    </recommendedName>
</protein>
<evidence type="ECO:0000313" key="6">
    <source>
        <dbReference type="Proteomes" id="UP000585474"/>
    </source>
</evidence>
<dbReference type="NCBIfam" id="TIGR01614">
    <property type="entry name" value="PME_inhib"/>
    <property type="match status" value="1"/>
</dbReference>
<dbReference type="Proteomes" id="UP000585474">
    <property type="component" value="Unassembled WGS sequence"/>
</dbReference>
<dbReference type="SUPFAM" id="SSF101148">
    <property type="entry name" value="Plant invertase/pectin methylesterase inhibitor"/>
    <property type="match status" value="1"/>
</dbReference>
<dbReference type="CDD" id="cd15796">
    <property type="entry name" value="CIF_like"/>
    <property type="match status" value="1"/>
</dbReference>